<organism evidence="1 2">
    <name type="scientific">Carpinus fangiana</name>
    <dbReference type="NCBI Taxonomy" id="176857"/>
    <lineage>
        <taxon>Eukaryota</taxon>
        <taxon>Viridiplantae</taxon>
        <taxon>Streptophyta</taxon>
        <taxon>Embryophyta</taxon>
        <taxon>Tracheophyta</taxon>
        <taxon>Spermatophyta</taxon>
        <taxon>Magnoliopsida</taxon>
        <taxon>eudicotyledons</taxon>
        <taxon>Gunneridae</taxon>
        <taxon>Pentapetalae</taxon>
        <taxon>rosids</taxon>
        <taxon>fabids</taxon>
        <taxon>Fagales</taxon>
        <taxon>Betulaceae</taxon>
        <taxon>Carpinus</taxon>
    </lineage>
</organism>
<proteinExistence type="predicted"/>
<dbReference type="EMBL" id="CM017326">
    <property type="protein sequence ID" value="KAE8076663.1"/>
    <property type="molecule type" value="Genomic_DNA"/>
</dbReference>
<keyword evidence="2" id="KW-1185">Reference proteome</keyword>
<dbReference type="Proteomes" id="UP000327013">
    <property type="component" value="Chromosome 6"/>
</dbReference>
<dbReference type="OrthoDB" id="2143914at2759"/>
<gene>
    <name evidence="1" type="ORF">FH972_015298</name>
</gene>
<protein>
    <submittedName>
        <fullName evidence="1">Uncharacterized protein</fullName>
    </submittedName>
</protein>
<reference evidence="1 2" key="1">
    <citation type="submission" date="2019-06" db="EMBL/GenBank/DDBJ databases">
        <title>A chromosomal-level reference genome of Carpinus fangiana (Coryloideae, Betulaceae).</title>
        <authorList>
            <person name="Yang X."/>
            <person name="Wang Z."/>
            <person name="Zhang L."/>
            <person name="Hao G."/>
            <person name="Liu J."/>
            <person name="Yang Y."/>
        </authorList>
    </citation>
    <scope>NUCLEOTIDE SEQUENCE [LARGE SCALE GENOMIC DNA]</scope>
    <source>
        <strain evidence="1">Cfa_2016G</strain>
        <tissue evidence="1">Leaf</tissue>
    </source>
</reference>
<evidence type="ECO:0000313" key="2">
    <source>
        <dbReference type="Proteomes" id="UP000327013"/>
    </source>
</evidence>
<accession>A0A5N6RCD3</accession>
<name>A0A5N6RCD3_9ROSI</name>
<dbReference type="AlphaFoldDB" id="A0A5N6RCD3"/>
<evidence type="ECO:0000313" key="1">
    <source>
        <dbReference type="EMBL" id="KAE8076663.1"/>
    </source>
</evidence>
<sequence length="66" mass="7259">MGLEEDDSLTALTLALSGFGVNDEGAVAEPRPEHLPAGFWGFMRDVIAREVRDYVTSTSYENLGFH</sequence>